<dbReference type="EMBL" id="LR908947">
    <property type="protein sequence ID" value="CAD7254396.1"/>
    <property type="molecule type" value="Genomic_DNA"/>
</dbReference>
<keyword evidence="8 12" id="KW-0406">Ion transport</keyword>
<sequence length="209" mass="23942">MRVDLRENTTISLFLNPEVIQTLSKKDDPCIHDDNHSYMRCMENCFWMRFQSNPNVSCIIPSLMTEEVNLMKPACGNREDEHNFLMRLVVAQSIDVPRMRPTDCNCPKRCNVIDYRISADPNPTCQLEMGDANIGGATIYINFPSKRIPYILEKEKVTLQDLLSNIGGIVGVCLGISLITIFDIIDQICYSVRSKILSRRNRIIKDDEH</sequence>
<evidence type="ECO:0000256" key="3">
    <source>
        <dbReference type="ARBA" id="ARBA00022448"/>
    </source>
</evidence>
<evidence type="ECO:0000256" key="7">
    <source>
        <dbReference type="ARBA" id="ARBA00023053"/>
    </source>
</evidence>
<gene>
    <name evidence="14" type="ORF">DSTB1V02_LOCUS14142</name>
</gene>
<evidence type="ECO:0000313" key="14">
    <source>
        <dbReference type="EMBL" id="CAD7254396.1"/>
    </source>
</evidence>
<evidence type="ECO:0000256" key="5">
    <source>
        <dbReference type="ARBA" id="ARBA00022692"/>
    </source>
</evidence>
<proteinExistence type="inferred from homology"/>
<protein>
    <submittedName>
        <fullName evidence="14">Uncharacterized protein</fullName>
    </submittedName>
</protein>
<evidence type="ECO:0000256" key="2">
    <source>
        <dbReference type="ARBA" id="ARBA00007193"/>
    </source>
</evidence>
<evidence type="ECO:0000256" key="4">
    <source>
        <dbReference type="ARBA" id="ARBA00022461"/>
    </source>
</evidence>
<dbReference type="Pfam" id="PF00858">
    <property type="entry name" value="ASC"/>
    <property type="match status" value="1"/>
</dbReference>
<feature type="transmembrane region" description="Helical" evidence="13">
    <location>
        <begin position="162"/>
        <end position="185"/>
    </location>
</feature>
<keyword evidence="4 12" id="KW-0894">Sodium channel</keyword>
<dbReference type="Proteomes" id="UP000677054">
    <property type="component" value="Unassembled WGS sequence"/>
</dbReference>
<keyword evidence="5 12" id="KW-0812">Transmembrane</keyword>
<comment type="similarity">
    <text evidence="2 12">Belongs to the amiloride-sensitive sodium channel (TC 1.A.6) family.</text>
</comment>
<dbReference type="InterPro" id="IPR001873">
    <property type="entry name" value="ENaC"/>
</dbReference>
<evidence type="ECO:0000256" key="6">
    <source>
        <dbReference type="ARBA" id="ARBA00022989"/>
    </source>
</evidence>
<dbReference type="EMBL" id="CAJPEV010009429">
    <property type="protein sequence ID" value="CAG0905669.1"/>
    <property type="molecule type" value="Genomic_DNA"/>
</dbReference>
<organism evidence="14">
    <name type="scientific">Darwinula stevensoni</name>
    <dbReference type="NCBI Taxonomy" id="69355"/>
    <lineage>
        <taxon>Eukaryota</taxon>
        <taxon>Metazoa</taxon>
        <taxon>Ecdysozoa</taxon>
        <taxon>Arthropoda</taxon>
        <taxon>Crustacea</taxon>
        <taxon>Oligostraca</taxon>
        <taxon>Ostracoda</taxon>
        <taxon>Podocopa</taxon>
        <taxon>Podocopida</taxon>
        <taxon>Darwinulocopina</taxon>
        <taxon>Darwinuloidea</taxon>
        <taxon>Darwinulidae</taxon>
        <taxon>Darwinula</taxon>
    </lineage>
</organism>
<name>A0A7R9FT98_9CRUS</name>
<evidence type="ECO:0000256" key="13">
    <source>
        <dbReference type="SAM" id="Phobius"/>
    </source>
</evidence>
<keyword evidence="11 12" id="KW-0407">Ion channel</keyword>
<comment type="subcellular location">
    <subcellularLocation>
        <location evidence="1">Membrane</location>
        <topology evidence="1">Multi-pass membrane protein</topology>
    </subcellularLocation>
</comment>
<keyword evidence="6 13" id="KW-1133">Transmembrane helix</keyword>
<evidence type="ECO:0000256" key="1">
    <source>
        <dbReference type="ARBA" id="ARBA00004141"/>
    </source>
</evidence>
<keyword evidence="3 12" id="KW-0813">Transport</keyword>
<evidence type="ECO:0000256" key="11">
    <source>
        <dbReference type="ARBA" id="ARBA00023303"/>
    </source>
</evidence>
<keyword evidence="7" id="KW-0915">Sodium</keyword>
<evidence type="ECO:0000256" key="8">
    <source>
        <dbReference type="ARBA" id="ARBA00023065"/>
    </source>
</evidence>
<evidence type="ECO:0000256" key="10">
    <source>
        <dbReference type="ARBA" id="ARBA00023201"/>
    </source>
</evidence>
<keyword evidence="9 13" id="KW-0472">Membrane</keyword>
<evidence type="ECO:0000256" key="12">
    <source>
        <dbReference type="RuleBase" id="RU000679"/>
    </source>
</evidence>
<evidence type="ECO:0000256" key="9">
    <source>
        <dbReference type="ARBA" id="ARBA00023136"/>
    </source>
</evidence>
<accession>A0A7R9FT98</accession>
<evidence type="ECO:0000313" key="15">
    <source>
        <dbReference type="Proteomes" id="UP000677054"/>
    </source>
</evidence>
<dbReference type="OrthoDB" id="5978493at2759"/>
<reference evidence="14" key="1">
    <citation type="submission" date="2020-11" db="EMBL/GenBank/DDBJ databases">
        <authorList>
            <person name="Tran Van P."/>
        </authorList>
    </citation>
    <scope>NUCLEOTIDE SEQUENCE</scope>
</reference>
<dbReference type="Gene3D" id="1.10.287.770">
    <property type="entry name" value="YojJ-like"/>
    <property type="match status" value="1"/>
</dbReference>
<keyword evidence="10 12" id="KW-0739">Sodium transport</keyword>
<dbReference type="GO" id="GO:0005272">
    <property type="term" value="F:sodium channel activity"/>
    <property type="evidence" value="ECO:0007669"/>
    <property type="project" value="UniProtKB-KW"/>
</dbReference>
<dbReference type="GO" id="GO:0016020">
    <property type="term" value="C:membrane"/>
    <property type="evidence" value="ECO:0007669"/>
    <property type="project" value="UniProtKB-SubCell"/>
</dbReference>
<keyword evidence="15" id="KW-1185">Reference proteome</keyword>
<dbReference type="AlphaFoldDB" id="A0A7R9FT98"/>